<organism evidence="4 5">
    <name type="scientific">Grifola frondosa</name>
    <name type="common">Maitake</name>
    <name type="synonym">Polyporus frondosus</name>
    <dbReference type="NCBI Taxonomy" id="5627"/>
    <lineage>
        <taxon>Eukaryota</taxon>
        <taxon>Fungi</taxon>
        <taxon>Dikarya</taxon>
        <taxon>Basidiomycota</taxon>
        <taxon>Agaricomycotina</taxon>
        <taxon>Agaricomycetes</taxon>
        <taxon>Polyporales</taxon>
        <taxon>Grifolaceae</taxon>
        <taxon>Grifola</taxon>
    </lineage>
</organism>
<dbReference type="CDD" id="cd02181">
    <property type="entry name" value="GH16_fungal_Lam16A_glucanase"/>
    <property type="match status" value="1"/>
</dbReference>
<dbReference type="OMA" id="AYFDIQW"/>
<dbReference type="InterPro" id="IPR013320">
    <property type="entry name" value="ConA-like_dom_sf"/>
</dbReference>
<evidence type="ECO:0000313" key="5">
    <source>
        <dbReference type="Proteomes" id="UP000092993"/>
    </source>
</evidence>
<proteinExistence type="predicted"/>
<evidence type="ECO:0000256" key="2">
    <source>
        <dbReference type="SAM" id="SignalP"/>
    </source>
</evidence>
<dbReference type="PANTHER" id="PTHR10963">
    <property type="entry name" value="GLYCOSYL HYDROLASE-RELATED"/>
    <property type="match status" value="1"/>
</dbReference>
<protein>
    <submittedName>
        <fullName evidence="4">Putative glycosidase C21B10.07</fullName>
    </submittedName>
</protein>
<keyword evidence="2" id="KW-0732">Signal</keyword>
<keyword evidence="4" id="KW-0326">Glycosidase</keyword>
<dbReference type="EMBL" id="LUGG01000007">
    <property type="protein sequence ID" value="OBZ73124.1"/>
    <property type="molecule type" value="Genomic_DNA"/>
</dbReference>
<feature type="region of interest" description="Disordered" evidence="1">
    <location>
        <begin position="143"/>
        <end position="169"/>
    </location>
</feature>
<sequence length="315" mass="34027">MKYTPRIAIWLSCLAAPGLAATYTQTDSHQGEGFLESFTHQAIADPTNGRVNYVDQATALAQNLTYYSGDHFVIRADDTTVLSASGPGRNSVRLQSNKQYTTHVSVWSIRHMPQGCATWPAVWEVGADWPNEGEIDVVEGVNDQTPNQSTLHTSDGCTMPASRTQTGTSTLNDCSTADTNNAGCGVLAPSANSYGPPFNSAGGGWYAMERTTSFIKVWFWSRGDGSVPSDVANGATTIDTDNWGTPYAYFPSQSCDFSSHFGEHNIIINLTLCGDWAGAVFNADGCPGDCVTYVNNNPSSFTNAYFDIQWLKIYG</sequence>
<dbReference type="InterPro" id="IPR050546">
    <property type="entry name" value="Glycosyl_Hydrlase_16"/>
</dbReference>
<evidence type="ECO:0000256" key="1">
    <source>
        <dbReference type="SAM" id="MobiDB-lite"/>
    </source>
</evidence>
<dbReference type="GO" id="GO:0004553">
    <property type="term" value="F:hydrolase activity, hydrolyzing O-glycosyl compounds"/>
    <property type="evidence" value="ECO:0007669"/>
    <property type="project" value="InterPro"/>
</dbReference>
<dbReference type="OrthoDB" id="192832at2759"/>
<evidence type="ECO:0000259" key="3">
    <source>
        <dbReference type="PROSITE" id="PS51762"/>
    </source>
</evidence>
<dbReference type="GO" id="GO:0009251">
    <property type="term" value="P:glucan catabolic process"/>
    <property type="evidence" value="ECO:0007669"/>
    <property type="project" value="TreeGrafter"/>
</dbReference>
<feature type="domain" description="GH16" evidence="3">
    <location>
        <begin position="21"/>
        <end position="285"/>
    </location>
</feature>
<dbReference type="Gene3D" id="2.60.120.200">
    <property type="match status" value="1"/>
</dbReference>
<accession>A0A1C7MDQ9</accession>
<dbReference type="PANTHER" id="PTHR10963:SF24">
    <property type="entry name" value="GLYCOSIDASE C21B10.07-RELATED"/>
    <property type="match status" value="1"/>
</dbReference>
<dbReference type="Proteomes" id="UP000092993">
    <property type="component" value="Unassembled WGS sequence"/>
</dbReference>
<reference evidence="4 5" key="1">
    <citation type="submission" date="2016-03" db="EMBL/GenBank/DDBJ databases">
        <title>Whole genome sequencing of Grifola frondosa 9006-11.</title>
        <authorList>
            <person name="Min B."/>
            <person name="Park H."/>
            <person name="Kim J.-G."/>
            <person name="Cho H."/>
            <person name="Oh Y.-L."/>
            <person name="Kong W.-S."/>
            <person name="Choi I.-G."/>
        </authorList>
    </citation>
    <scope>NUCLEOTIDE SEQUENCE [LARGE SCALE GENOMIC DNA]</scope>
    <source>
        <strain evidence="4 5">9006-11</strain>
    </source>
</reference>
<dbReference type="AlphaFoldDB" id="A0A1C7MDQ9"/>
<comment type="caution">
    <text evidence="4">The sequence shown here is derived from an EMBL/GenBank/DDBJ whole genome shotgun (WGS) entry which is preliminary data.</text>
</comment>
<evidence type="ECO:0000313" key="4">
    <source>
        <dbReference type="EMBL" id="OBZ73124.1"/>
    </source>
</evidence>
<dbReference type="InterPro" id="IPR000757">
    <property type="entry name" value="Beta-glucanase-like"/>
</dbReference>
<dbReference type="STRING" id="5627.A0A1C7MDQ9"/>
<dbReference type="PROSITE" id="PS51762">
    <property type="entry name" value="GH16_2"/>
    <property type="match status" value="1"/>
</dbReference>
<gene>
    <name evidence="4" type="ORF">A0H81_07283</name>
</gene>
<dbReference type="Pfam" id="PF26113">
    <property type="entry name" value="GH16_XgeA"/>
    <property type="match status" value="1"/>
</dbReference>
<keyword evidence="4" id="KW-0378">Hydrolase</keyword>
<feature type="signal peptide" evidence="2">
    <location>
        <begin position="1"/>
        <end position="20"/>
    </location>
</feature>
<dbReference type="FunFam" id="2.60.120.200:FF:000179">
    <property type="entry name" value="Unplaced genomic scaffold supercont1.19, whole genome shotgun sequence"/>
    <property type="match status" value="1"/>
</dbReference>
<dbReference type="SUPFAM" id="SSF49899">
    <property type="entry name" value="Concanavalin A-like lectins/glucanases"/>
    <property type="match status" value="1"/>
</dbReference>
<feature type="chain" id="PRO_5008889079" evidence="2">
    <location>
        <begin position="21"/>
        <end position="315"/>
    </location>
</feature>
<name>A0A1C7MDQ9_GRIFR</name>
<keyword evidence="5" id="KW-1185">Reference proteome</keyword>